<dbReference type="EMBL" id="CASHTH010000610">
    <property type="protein sequence ID" value="CAI8005423.1"/>
    <property type="molecule type" value="Genomic_DNA"/>
</dbReference>
<dbReference type="Gene3D" id="2.160.10.10">
    <property type="entry name" value="Hexapeptide repeat proteins"/>
    <property type="match status" value="2"/>
</dbReference>
<comment type="subunit">
    <text evidence="2">Homooctamer.</text>
</comment>
<evidence type="ECO:0000313" key="10">
    <source>
        <dbReference type="Proteomes" id="UP001174909"/>
    </source>
</evidence>
<sequence>MRITSTQSLDGGVNVIQLETAAGAAIKNFNGAVGINVPRSRFLPVKKTSDLLVVMSNLFQLRDGTLVQNPARLYPELPLVKLGEHFFMKCLVTSPSEKNVTLKGTVIIIANHGDRIDIPSGAMLENKIVSGNLRILDH</sequence>
<dbReference type="InterPro" id="IPR011004">
    <property type="entry name" value="Trimer_LpxA-like_sf"/>
</dbReference>
<dbReference type="AlphaFoldDB" id="A0AA35W298"/>
<dbReference type="SUPFAM" id="SSF53448">
    <property type="entry name" value="Nucleotide-diphospho-sugar transferases"/>
    <property type="match status" value="1"/>
</dbReference>
<dbReference type="GO" id="GO:0006011">
    <property type="term" value="P:UDP-alpha-D-glucose metabolic process"/>
    <property type="evidence" value="ECO:0007669"/>
    <property type="project" value="InterPro"/>
</dbReference>
<dbReference type="Pfam" id="PF01704">
    <property type="entry name" value="UDPGP"/>
    <property type="match status" value="1"/>
</dbReference>
<dbReference type="Gene3D" id="3.90.550.10">
    <property type="entry name" value="Spore Coat Polysaccharide Biosynthesis Protein SpsA, Chain A"/>
    <property type="match status" value="1"/>
</dbReference>
<comment type="caution">
    <text evidence="9">The sequence shown here is derived from an EMBL/GenBank/DDBJ whole genome shotgun (WGS) entry which is preliminary data.</text>
</comment>
<keyword evidence="10" id="KW-1185">Reference proteome</keyword>
<dbReference type="EC" id="2.7.7.9" evidence="3"/>
<dbReference type="InterPro" id="IPR002618">
    <property type="entry name" value="UDPGP_fam"/>
</dbReference>
<dbReference type="PANTHER" id="PTHR43511">
    <property type="match status" value="1"/>
</dbReference>
<gene>
    <name evidence="9" type="ORF">GBAR_LOCUS4216</name>
</gene>
<protein>
    <recommendedName>
        <fullName evidence="4">UTP--glucose-1-phosphate uridylyltransferase</fullName>
        <ecNumber evidence="3">2.7.7.9</ecNumber>
    </recommendedName>
</protein>
<name>A0AA35W298_GEOBA</name>
<dbReference type="InterPro" id="IPR016267">
    <property type="entry name" value="UDPGP_trans"/>
</dbReference>
<comment type="function">
    <text evidence="7">UTP--glucose-1-phosphate uridylyltransferase catalyzing the conversion of glucose-1-phosphate into UDP-glucose, a crucial precursor for the production of glycogen.</text>
</comment>
<proteinExistence type="inferred from homology"/>
<evidence type="ECO:0000256" key="1">
    <source>
        <dbReference type="ARBA" id="ARBA00010401"/>
    </source>
</evidence>
<evidence type="ECO:0000256" key="6">
    <source>
        <dbReference type="ARBA" id="ARBA00022695"/>
    </source>
</evidence>
<organism evidence="9 10">
    <name type="scientific">Geodia barretti</name>
    <name type="common">Barrett's horny sponge</name>
    <dbReference type="NCBI Taxonomy" id="519541"/>
    <lineage>
        <taxon>Eukaryota</taxon>
        <taxon>Metazoa</taxon>
        <taxon>Porifera</taxon>
        <taxon>Demospongiae</taxon>
        <taxon>Heteroscleromorpha</taxon>
        <taxon>Tetractinellida</taxon>
        <taxon>Astrophorina</taxon>
        <taxon>Geodiidae</taxon>
        <taxon>Geodia</taxon>
    </lineage>
</organism>
<reference evidence="9" key="1">
    <citation type="submission" date="2023-03" db="EMBL/GenBank/DDBJ databases">
        <authorList>
            <person name="Steffen K."/>
            <person name="Cardenas P."/>
        </authorList>
    </citation>
    <scope>NUCLEOTIDE SEQUENCE</scope>
</reference>
<dbReference type="InterPro" id="IPR029044">
    <property type="entry name" value="Nucleotide-diphossugar_trans"/>
</dbReference>
<dbReference type="SUPFAM" id="SSF51161">
    <property type="entry name" value="Trimeric LpxA-like enzymes"/>
    <property type="match status" value="1"/>
</dbReference>
<keyword evidence="6 9" id="KW-0548">Nucleotidyltransferase</keyword>
<evidence type="ECO:0000256" key="8">
    <source>
        <dbReference type="ARBA" id="ARBA00047432"/>
    </source>
</evidence>
<evidence type="ECO:0000256" key="4">
    <source>
        <dbReference type="ARBA" id="ARBA00019048"/>
    </source>
</evidence>
<keyword evidence="5" id="KW-0808">Transferase</keyword>
<comment type="similarity">
    <text evidence="1">Belongs to the UDPGP type 1 family.</text>
</comment>
<comment type="catalytic activity">
    <reaction evidence="8">
        <text>alpha-D-glucose 1-phosphate + UTP + H(+) = UDP-alpha-D-glucose + diphosphate</text>
        <dbReference type="Rhea" id="RHEA:19889"/>
        <dbReference type="ChEBI" id="CHEBI:15378"/>
        <dbReference type="ChEBI" id="CHEBI:33019"/>
        <dbReference type="ChEBI" id="CHEBI:46398"/>
        <dbReference type="ChEBI" id="CHEBI:58601"/>
        <dbReference type="ChEBI" id="CHEBI:58885"/>
        <dbReference type="EC" id="2.7.7.9"/>
    </reaction>
    <physiologicalReaction direction="left-to-right" evidence="8">
        <dbReference type="Rhea" id="RHEA:19890"/>
    </physiologicalReaction>
</comment>
<accession>A0AA35W298</accession>
<dbReference type="Proteomes" id="UP001174909">
    <property type="component" value="Unassembled WGS sequence"/>
</dbReference>
<evidence type="ECO:0000256" key="5">
    <source>
        <dbReference type="ARBA" id="ARBA00022679"/>
    </source>
</evidence>
<evidence type="ECO:0000256" key="7">
    <source>
        <dbReference type="ARBA" id="ARBA00023579"/>
    </source>
</evidence>
<evidence type="ECO:0000256" key="3">
    <source>
        <dbReference type="ARBA" id="ARBA00012415"/>
    </source>
</evidence>
<evidence type="ECO:0000313" key="9">
    <source>
        <dbReference type="EMBL" id="CAI8005423.1"/>
    </source>
</evidence>
<evidence type="ECO:0000256" key="2">
    <source>
        <dbReference type="ARBA" id="ARBA00011823"/>
    </source>
</evidence>
<dbReference type="GO" id="GO:0003983">
    <property type="term" value="F:UTP:glucose-1-phosphate uridylyltransferase activity"/>
    <property type="evidence" value="ECO:0007669"/>
    <property type="project" value="UniProtKB-EC"/>
</dbReference>